<evidence type="ECO:0000256" key="6">
    <source>
        <dbReference type="ARBA" id="ARBA00022912"/>
    </source>
</evidence>
<sequence length="359" mass="41422">MNIFRKPVTLANEKKPPLVKYQSNMQRAAFLTLTTQQQRVKFNELNELEAKRITEGLNNEDSIWSLKAALDKKNKSRNRYSNVSPYDASRVKIPVVDEKVFSDYFNASYIRLETSGGLLQNEYIACQGPLGTTRNHFWSMCFHESEKQGNNVIVIVMVTPLIEQGMTKCDKYWPELGEMWDFSAENERDGILYKEMKVVNKNETYGANDDFIVTELEVQSRNKTKKVYHFYYYKWSDAKVPPSIQSLSNLSHHIDKVKKSIGKETGKVKEPVPIVHCSAGVGRSGTFLVYDHLFKDQSRFRDLIMSGAGKKDIIFKAVSQLRDKRMMMVQTVYQYHFLYDAARIMSVLPETIVEEVESA</sequence>
<feature type="domain" description="Tyrosine specific protein phosphatases" evidence="8">
    <location>
        <begin position="248"/>
        <end position="336"/>
    </location>
</feature>
<protein>
    <recommendedName>
        <fullName evidence="3">protein-tyrosine-phosphatase</fullName>
        <ecNumber evidence="3">3.1.3.48</ecNumber>
    </recommendedName>
</protein>
<accession>A0AAI9STF2</accession>
<keyword evidence="10" id="KW-1185">Reference proteome</keyword>
<dbReference type="PROSITE" id="PS00383">
    <property type="entry name" value="TYR_PHOSPHATASE_1"/>
    <property type="match status" value="1"/>
</dbReference>
<name>A0AAI9STF2_9ASCO</name>
<comment type="caution">
    <text evidence="9">The sequence shown here is derived from an EMBL/GenBank/DDBJ whole genome shotgun (WGS) entry which is preliminary data.</text>
</comment>
<dbReference type="PANTHER" id="PTHR19134">
    <property type="entry name" value="RECEPTOR-TYPE TYROSINE-PROTEIN PHOSPHATASE"/>
    <property type="match status" value="1"/>
</dbReference>
<dbReference type="SMART" id="SM00404">
    <property type="entry name" value="PTPc_motif"/>
    <property type="match status" value="1"/>
</dbReference>
<proteinExistence type="inferred from homology"/>
<reference evidence="9" key="1">
    <citation type="journal article" date="2022" name="DNA Res.">
        <title>Genome analysis of five recently described species of the CUG-Ser clade uncovers Candida theae as a new hybrid lineage with pathogenic potential in the Candida parapsilosis species complex.</title>
        <authorList>
            <person name="Mixao V."/>
            <person name="Del Olmo V."/>
            <person name="Hegedusova E."/>
            <person name="Saus E."/>
            <person name="Pryszcz L."/>
            <person name="Cillingova A."/>
            <person name="Nosek J."/>
            <person name="Gabaldon T."/>
        </authorList>
    </citation>
    <scope>NUCLEOTIDE SEQUENCE</scope>
    <source>
        <strain evidence="9">CBS 10844</strain>
    </source>
</reference>
<evidence type="ECO:0000256" key="2">
    <source>
        <dbReference type="ARBA" id="ARBA00009649"/>
    </source>
</evidence>
<evidence type="ECO:0000313" key="10">
    <source>
        <dbReference type="Proteomes" id="UP001202479"/>
    </source>
</evidence>
<keyword evidence="4" id="KW-0963">Cytoplasm</keyword>
<dbReference type="GO" id="GO:0005737">
    <property type="term" value="C:cytoplasm"/>
    <property type="evidence" value="ECO:0007669"/>
    <property type="project" value="UniProtKB-SubCell"/>
</dbReference>
<keyword evidence="6" id="KW-0904">Protein phosphatase</keyword>
<dbReference type="Gene3D" id="3.90.190.10">
    <property type="entry name" value="Protein tyrosine phosphatase superfamily"/>
    <property type="match status" value="1"/>
</dbReference>
<dbReference type="SMART" id="SM00194">
    <property type="entry name" value="PTPc"/>
    <property type="match status" value="1"/>
</dbReference>
<dbReference type="PROSITE" id="PS50055">
    <property type="entry name" value="TYR_PHOSPHATASE_PTP"/>
    <property type="match status" value="1"/>
</dbReference>
<dbReference type="PANTHER" id="PTHR19134:SF449">
    <property type="entry name" value="TYROSINE-PROTEIN PHOSPHATASE 1"/>
    <property type="match status" value="1"/>
</dbReference>
<evidence type="ECO:0000259" key="8">
    <source>
        <dbReference type="PROSITE" id="PS50056"/>
    </source>
</evidence>
<dbReference type="SUPFAM" id="SSF52799">
    <property type="entry name" value="(Phosphotyrosine protein) phosphatases II"/>
    <property type="match status" value="1"/>
</dbReference>
<dbReference type="PROSITE" id="PS50056">
    <property type="entry name" value="TYR_PHOSPHATASE_2"/>
    <property type="match status" value="1"/>
</dbReference>
<dbReference type="InterPro" id="IPR000387">
    <property type="entry name" value="Tyr_Pase_dom"/>
</dbReference>
<organism evidence="9 10">
    <name type="scientific">Candida oxycetoniae</name>
    <dbReference type="NCBI Taxonomy" id="497107"/>
    <lineage>
        <taxon>Eukaryota</taxon>
        <taxon>Fungi</taxon>
        <taxon>Dikarya</taxon>
        <taxon>Ascomycota</taxon>
        <taxon>Saccharomycotina</taxon>
        <taxon>Pichiomycetes</taxon>
        <taxon>Debaryomycetaceae</taxon>
        <taxon>Candida/Lodderomyces clade</taxon>
        <taxon>Candida</taxon>
    </lineage>
</organism>
<dbReference type="InterPro" id="IPR050348">
    <property type="entry name" value="Protein-Tyr_Phosphatase"/>
</dbReference>
<evidence type="ECO:0000259" key="7">
    <source>
        <dbReference type="PROSITE" id="PS50055"/>
    </source>
</evidence>
<evidence type="ECO:0000256" key="3">
    <source>
        <dbReference type="ARBA" id="ARBA00013064"/>
    </source>
</evidence>
<evidence type="ECO:0000256" key="1">
    <source>
        <dbReference type="ARBA" id="ARBA00004496"/>
    </source>
</evidence>
<dbReference type="EC" id="3.1.3.48" evidence="3"/>
<feature type="domain" description="Tyrosine-protein phosphatase" evidence="7">
    <location>
        <begin position="38"/>
        <end position="345"/>
    </location>
</feature>
<dbReference type="Proteomes" id="UP001202479">
    <property type="component" value="Unassembled WGS sequence"/>
</dbReference>
<comment type="similarity">
    <text evidence="2">Belongs to the protein-tyrosine phosphatase family. Non-receptor class subfamily.</text>
</comment>
<dbReference type="PRINTS" id="PR00700">
    <property type="entry name" value="PRTYPHPHTASE"/>
</dbReference>
<dbReference type="PIRSF" id="PIRSF000938">
    <property type="entry name" value="PTPN1_yeast"/>
    <property type="match status" value="1"/>
</dbReference>
<dbReference type="Pfam" id="PF00102">
    <property type="entry name" value="Y_phosphatase"/>
    <property type="match status" value="1"/>
</dbReference>
<dbReference type="InterPro" id="IPR016130">
    <property type="entry name" value="Tyr_Pase_AS"/>
</dbReference>
<dbReference type="InterPro" id="IPR000242">
    <property type="entry name" value="PTP_cat"/>
</dbReference>
<dbReference type="GeneID" id="73382489"/>
<dbReference type="InterPro" id="IPR003595">
    <property type="entry name" value="Tyr_Pase_cat"/>
</dbReference>
<gene>
    <name evidence="9" type="ORF">KGF56_004876</name>
</gene>
<dbReference type="FunFam" id="3.90.190.10:FF:000115">
    <property type="entry name" value="Tyrosine-protein phosphatase 1"/>
    <property type="match status" value="1"/>
</dbReference>
<dbReference type="InterPro" id="IPR029021">
    <property type="entry name" value="Prot-tyrosine_phosphatase-like"/>
</dbReference>
<evidence type="ECO:0000256" key="4">
    <source>
        <dbReference type="ARBA" id="ARBA00022490"/>
    </source>
</evidence>
<dbReference type="InterPro" id="IPR016277">
    <property type="entry name" value="Ptp1"/>
</dbReference>
<evidence type="ECO:0000313" key="9">
    <source>
        <dbReference type="EMBL" id="KAI3402306.2"/>
    </source>
</evidence>
<dbReference type="AlphaFoldDB" id="A0AAI9STF2"/>
<comment type="subcellular location">
    <subcellularLocation>
        <location evidence="1">Cytoplasm</location>
    </subcellularLocation>
</comment>
<keyword evidence="5" id="KW-0378">Hydrolase</keyword>
<dbReference type="RefSeq" id="XP_049178055.1">
    <property type="nucleotide sequence ID" value="XM_049326360.1"/>
</dbReference>
<dbReference type="GO" id="GO:0004725">
    <property type="term" value="F:protein tyrosine phosphatase activity"/>
    <property type="evidence" value="ECO:0007669"/>
    <property type="project" value="UniProtKB-EC"/>
</dbReference>
<dbReference type="CDD" id="cd18533">
    <property type="entry name" value="PTP_fungal"/>
    <property type="match status" value="1"/>
</dbReference>
<dbReference type="EMBL" id="JAHUZD010000150">
    <property type="protein sequence ID" value="KAI3402306.2"/>
    <property type="molecule type" value="Genomic_DNA"/>
</dbReference>
<evidence type="ECO:0000256" key="5">
    <source>
        <dbReference type="ARBA" id="ARBA00022801"/>
    </source>
</evidence>